<dbReference type="RefSeq" id="WP_166128045.1">
    <property type="nucleotide sequence ID" value="NZ_JAANOQ010000005.1"/>
</dbReference>
<feature type="transmembrane region" description="Helical" evidence="1">
    <location>
        <begin position="23"/>
        <end position="40"/>
    </location>
</feature>
<feature type="transmembrane region" description="Helical" evidence="1">
    <location>
        <begin position="49"/>
        <end position="67"/>
    </location>
</feature>
<proteinExistence type="predicted"/>
<protein>
    <submittedName>
        <fullName evidence="2">Uncharacterized protein</fullName>
    </submittedName>
</protein>
<dbReference type="Proteomes" id="UP000605990">
    <property type="component" value="Unassembled WGS sequence"/>
</dbReference>
<keyword evidence="1" id="KW-0472">Membrane</keyword>
<evidence type="ECO:0000313" key="2">
    <source>
        <dbReference type="EMBL" id="MBC5835011.1"/>
    </source>
</evidence>
<keyword evidence="3" id="KW-1185">Reference proteome</keyword>
<keyword evidence="1" id="KW-0812">Transmembrane</keyword>
<reference evidence="2 3" key="1">
    <citation type="submission" date="2020-08" db="EMBL/GenBank/DDBJ databases">
        <title>Description of novel Flavobacterium F-408 isolate.</title>
        <authorList>
            <person name="Saticioglu I.B."/>
            <person name="Duman M."/>
            <person name="Altun S."/>
        </authorList>
    </citation>
    <scope>NUCLEOTIDE SEQUENCE [LARGE SCALE GENOMIC DNA]</scope>
    <source>
        <strain evidence="2 3">F-408</strain>
    </source>
</reference>
<evidence type="ECO:0000313" key="3">
    <source>
        <dbReference type="Proteomes" id="UP000605990"/>
    </source>
</evidence>
<organism evidence="2 3">
    <name type="scientific">Flavobacterium bernardetii</name>
    <dbReference type="NCBI Taxonomy" id="2813823"/>
    <lineage>
        <taxon>Bacteria</taxon>
        <taxon>Pseudomonadati</taxon>
        <taxon>Bacteroidota</taxon>
        <taxon>Flavobacteriia</taxon>
        <taxon>Flavobacteriales</taxon>
        <taxon>Flavobacteriaceae</taxon>
        <taxon>Flavobacterium</taxon>
    </lineage>
</organism>
<sequence>MFEAKLYHPELIGNELSVFNSKLNFYGIILICLGLILYLTNKFVFQSDVFFTTSLIVIIFGLILFGISKIQYSFDTDLVSGKINGGLTFLDSKLIIEGNEFQYNSIQNFKYIVTDYKGKNSGFFRTDLQFNTSNYEVGKGVNNWVSFESNNNKYKFYFFLNNKKHHDEFCFFISELSNKIKIIKAYDF</sequence>
<gene>
    <name evidence="2" type="ORF">H8R27_08935</name>
</gene>
<accession>A0ABR7IYY9</accession>
<comment type="caution">
    <text evidence="2">The sequence shown here is derived from an EMBL/GenBank/DDBJ whole genome shotgun (WGS) entry which is preliminary data.</text>
</comment>
<keyword evidence="1" id="KW-1133">Transmembrane helix</keyword>
<name>A0ABR7IYY9_9FLAO</name>
<dbReference type="EMBL" id="JACRUN010000004">
    <property type="protein sequence ID" value="MBC5835011.1"/>
    <property type="molecule type" value="Genomic_DNA"/>
</dbReference>
<evidence type="ECO:0000256" key="1">
    <source>
        <dbReference type="SAM" id="Phobius"/>
    </source>
</evidence>